<dbReference type="HOGENOM" id="CLU_2385786_0_0_1"/>
<name>A0A074XI63_9PEZI</name>
<dbReference type="Proteomes" id="UP000027730">
    <property type="component" value="Unassembled WGS sequence"/>
</dbReference>
<feature type="compositionally biased region" description="Basic and acidic residues" evidence="1">
    <location>
        <begin position="11"/>
        <end position="31"/>
    </location>
</feature>
<dbReference type="EMBL" id="KL584707">
    <property type="protein sequence ID" value="KEQ74266.1"/>
    <property type="molecule type" value="Genomic_DNA"/>
</dbReference>
<organism evidence="2 3">
    <name type="scientific">Aureobasidium namibiae CBS 147.97</name>
    <dbReference type="NCBI Taxonomy" id="1043004"/>
    <lineage>
        <taxon>Eukaryota</taxon>
        <taxon>Fungi</taxon>
        <taxon>Dikarya</taxon>
        <taxon>Ascomycota</taxon>
        <taxon>Pezizomycotina</taxon>
        <taxon>Dothideomycetes</taxon>
        <taxon>Dothideomycetidae</taxon>
        <taxon>Dothideales</taxon>
        <taxon>Saccotheciaceae</taxon>
        <taxon>Aureobasidium</taxon>
    </lineage>
</organism>
<dbReference type="GeneID" id="25416663"/>
<evidence type="ECO:0000256" key="1">
    <source>
        <dbReference type="SAM" id="MobiDB-lite"/>
    </source>
</evidence>
<accession>A0A074XI63</accession>
<gene>
    <name evidence="2" type="ORF">M436DRAFT_80707</name>
</gene>
<keyword evidence="3" id="KW-1185">Reference proteome</keyword>
<protein>
    <submittedName>
        <fullName evidence="2">Uncharacterized protein</fullName>
    </submittedName>
</protein>
<feature type="compositionally biased region" description="Polar residues" evidence="1">
    <location>
        <begin position="63"/>
        <end position="94"/>
    </location>
</feature>
<proteinExistence type="predicted"/>
<feature type="region of interest" description="Disordered" evidence="1">
    <location>
        <begin position="1"/>
        <end position="94"/>
    </location>
</feature>
<sequence length="94" mass="9990">MVAQEIAETEAEVREYEAGLRNKQERGKMDEANAPEIKARSTIGYKKNAAPRAMKDEPGSGDGNVNSESTTTSAGDGKKTGNNVTDDNSANKVS</sequence>
<dbReference type="RefSeq" id="XP_013428769.1">
    <property type="nucleotide sequence ID" value="XM_013573315.1"/>
</dbReference>
<evidence type="ECO:0000313" key="3">
    <source>
        <dbReference type="Proteomes" id="UP000027730"/>
    </source>
</evidence>
<dbReference type="AlphaFoldDB" id="A0A074XI63"/>
<reference evidence="2 3" key="1">
    <citation type="journal article" date="2014" name="BMC Genomics">
        <title>Genome sequencing of four Aureobasidium pullulans varieties: biotechnological potential, stress tolerance, and description of new species.</title>
        <authorList>
            <person name="Gostin Ar C."/>
            <person name="Ohm R.A."/>
            <person name="Kogej T."/>
            <person name="Sonjak S."/>
            <person name="Turk M."/>
            <person name="Zajc J."/>
            <person name="Zalar P."/>
            <person name="Grube M."/>
            <person name="Sun H."/>
            <person name="Han J."/>
            <person name="Sharma A."/>
            <person name="Chiniquy J."/>
            <person name="Ngan C.Y."/>
            <person name="Lipzen A."/>
            <person name="Barry K."/>
            <person name="Grigoriev I.V."/>
            <person name="Gunde-Cimerman N."/>
        </authorList>
    </citation>
    <scope>NUCLEOTIDE SEQUENCE [LARGE SCALE GENOMIC DNA]</scope>
    <source>
        <strain evidence="2 3">CBS 147.97</strain>
    </source>
</reference>
<evidence type="ECO:0000313" key="2">
    <source>
        <dbReference type="EMBL" id="KEQ74266.1"/>
    </source>
</evidence>